<dbReference type="EMBL" id="VSSQ01083934">
    <property type="protein sequence ID" value="MPN32108.1"/>
    <property type="molecule type" value="Genomic_DNA"/>
</dbReference>
<sequence length="129" mass="14114">MVLPAVDTTALLYSRSTSAQGFAEKLYSISNKVFEDISLITAQSEKIEKLNKLADALNAIMSDKTFKTEDGKDNISNSCVVGDNIPALKVTADQIVTEIKVIGELVAQLKLQITSIKEACDDYNQNQEK</sequence>
<evidence type="ECO:0000313" key="1">
    <source>
        <dbReference type="EMBL" id="MPN32108.1"/>
    </source>
</evidence>
<dbReference type="AlphaFoldDB" id="A0A645GZE5"/>
<protein>
    <submittedName>
        <fullName evidence="1">Uncharacterized protein</fullName>
    </submittedName>
</protein>
<name>A0A645GZE5_9ZZZZ</name>
<gene>
    <name evidence="1" type="ORF">SDC9_179584</name>
</gene>
<organism evidence="1">
    <name type="scientific">bioreactor metagenome</name>
    <dbReference type="NCBI Taxonomy" id="1076179"/>
    <lineage>
        <taxon>unclassified sequences</taxon>
        <taxon>metagenomes</taxon>
        <taxon>ecological metagenomes</taxon>
    </lineage>
</organism>
<accession>A0A645GZE5</accession>
<comment type="caution">
    <text evidence="1">The sequence shown here is derived from an EMBL/GenBank/DDBJ whole genome shotgun (WGS) entry which is preliminary data.</text>
</comment>
<proteinExistence type="predicted"/>
<reference evidence="1" key="1">
    <citation type="submission" date="2019-08" db="EMBL/GenBank/DDBJ databases">
        <authorList>
            <person name="Kucharzyk K."/>
            <person name="Murdoch R.W."/>
            <person name="Higgins S."/>
            <person name="Loffler F."/>
        </authorList>
    </citation>
    <scope>NUCLEOTIDE SEQUENCE</scope>
</reference>